<proteinExistence type="predicted"/>
<name>C1FEE1_MICCC</name>
<sequence length="156" mass="17135">MVHSCTPLDQDPAIQDARDCNVAEILTKSNVRLLSQNLSTVKKSKVVSRCKRRNESGVDDEKPQIILSITGSADDGAEIQHRKGHMEPVINIGYTLADASQHTNLSICGERSNVFRSTMEDEILRNSFLATNHEANIMSELTRMIGSVTKHDSGGS</sequence>
<dbReference type="AlphaFoldDB" id="C1FEE1"/>
<dbReference type="EMBL" id="CP001574">
    <property type="protein sequence ID" value="ACO68946.1"/>
    <property type="molecule type" value="Genomic_DNA"/>
</dbReference>
<accession>C1FEE1</accession>
<protein>
    <submittedName>
        <fullName evidence="1">Uncharacterized protein</fullName>
    </submittedName>
</protein>
<dbReference type="InParanoid" id="C1FEE1"/>
<evidence type="ECO:0000313" key="1">
    <source>
        <dbReference type="EMBL" id="ACO68946.1"/>
    </source>
</evidence>
<gene>
    <name evidence="1" type="ORF">MICPUN_51767</name>
</gene>
<dbReference type="Proteomes" id="UP000002009">
    <property type="component" value="Chromosome 1"/>
</dbReference>
<dbReference type="RefSeq" id="XP_002507688.1">
    <property type="nucleotide sequence ID" value="XM_002507642.1"/>
</dbReference>
<keyword evidence="2" id="KW-1185">Reference proteome</keyword>
<organism evidence="1 2">
    <name type="scientific">Micromonas commoda (strain RCC299 / NOUM17 / CCMP2709)</name>
    <name type="common">Picoplanktonic green alga</name>
    <dbReference type="NCBI Taxonomy" id="296587"/>
    <lineage>
        <taxon>Eukaryota</taxon>
        <taxon>Viridiplantae</taxon>
        <taxon>Chlorophyta</taxon>
        <taxon>Mamiellophyceae</taxon>
        <taxon>Mamiellales</taxon>
        <taxon>Mamiellaceae</taxon>
        <taxon>Micromonas</taxon>
    </lineage>
</organism>
<evidence type="ECO:0000313" key="2">
    <source>
        <dbReference type="Proteomes" id="UP000002009"/>
    </source>
</evidence>
<dbReference type="KEGG" id="mis:MICPUN_51767"/>
<dbReference type="GeneID" id="8250217"/>
<reference evidence="1 2" key="1">
    <citation type="journal article" date="2009" name="Science">
        <title>Green evolution and dynamic adaptations revealed by genomes of the marine picoeukaryotes Micromonas.</title>
        <authorList>
            <person name="Worden A.Z."/>
            <person name="Lee J.H."/>
            <person name="Mock T."/>
            <person name="Rouze P."/>
            <person name="Simmons M.P."/>
            <person name="Aerts A.L."/>
            <person name="Allen A.E."/>
            <person name="Cuvelier M.L."/>
            <person name="Derelle E."/>
            <person name="Everett M.V."/>
            <person name="Foulon E."/>
            <person name="Grimwood J."/>
            <person name="Gundlach H."/>
            <person name="Henrissat B."/>
            <person name="Napoli C."/>
            <person name="McDonald S.M."/>
            <person name="Parker M.S."/>
            <person name="Rombauts S."/>
            <person name="Salamov A."/>
            <person name="Von Dassow P."/>
            <person name="Badger J.H."/>
            <person name="Coutinho P.M."/>
            <person name="Demir E."/>
            <person name="Dubchak I."/>
            <person name="Gentemann C."/>
            <person name="Eikrem W."/>
            <person name="Gready J.E."/>
            <person name="John U."/>
            <person name="Lanier W."/>
            <person name="Lindquist E.A."/>
            <person name="Lucas S."/>
            <person name="Mayer K.F."/>
            <person name="Moreau H."/>
            <person name="Not F."/>
            <person name="Otillar R."/>
            <person name="Panaud O."/>
            <person name="Pangilinan J."/>
            <person name="Paulsen I."/>
            <person name="Piegu B."/>
            <person name="Poliakov A."/>
            <person name="Robbens S."/>
            <person name="Schmutz J."/>
            <person name="Toulza E."/>
            <person name="Wyss T."/>
            <person name="Zelensky A."/>
            <person name="Zhou K."/>
            <person name="Armbrust E.V."/>
            <person name="Bhattacharya D."/>
            <person name="Goodenough U.W."/>
            <person name="Van de Peer Y."/>
            <person name="Grigoriev I.V."/>
        </authorList>
    </citation>
    <scope>NUCLEOTIDE SEQUENCE [LARGE SCALE GENOMIC DNA]</scope>
    <source>
        <strain evidence="2">RCC299 / NOUM17</strain>
    </source>
</reference>